<reference evidence="11 12" key="1">
    <citation type="submission" date="2017-01" db="EMBL/GenBank/DDBJ databases">
        <title>Genome sequence of Rhodoferax antarcticus ANT.BR, a psychrophilic purple nonsulfur bacterium from an Antarctic microbial mat.</title>
        <authorList>
            <person name="Baker J."/>
            <person name="Riester C."/>
            <person name="Skinner B."/>
            <person name="Newell A."/>
            <person name="Swingley W."/>
            <person name="Madigan M."/>
            <person name="Jung D."/>
            <person name="Asao M."/>
            <person name="Chen M."/>
            <person name="Loughlin P."/>
            <person name="Pan H."/>
            <person name="Lin S."/>
            <person name="Li N."/>
            <person name="Shaw J."/>
            <person name="Prado M."/>
            <person name="Sherman C."/>
            <person name="Li X."/>
            <person name="Tang J."/>
            <person name="Blankenship R."/>
            <person name="Zhao T."/>
            <person name="Touchman J."/>
            <person name="Sattley M."/>
        </authorList>
    </citation>
    <scope>NUCLEOTIDE SEQUENCE [LARGE SCALE GENOMIC DNA]</scope>
    <source>
        <strain evidence="11 12">ANT.BR</strain>
    </source>
</reference>
<name>A0A1Q8YAP9_9BURK</name>
<dbReference type="Pfam" id="PF00528">
    <property type="entry name" value="BPD_transp_1"/>
    <property type="match status" value="1"/>
</dbReference>
<proteinExistence type="inferred from homology"/>
<dbReference type="Gene3D" id="1.10.3720.10">
    <property type="entry name" value="MetI-like"/>
    <property type="match status" value="1"/>
</dbReference>
<evidence type="ECO:0000313" key="12">
    <source>
        <dbReference type="Proteomes" id="UP000185911"/>
    </source>
</evidence>
<dbReference type="InterPro" id="IPR000515">
    <property type="entry name" value="MetI-like"/>
</dbReference>
<evidence type="ECO:0000259" key="10">
    <source>
        <dbReference type="PROSITE" id="PS50928"/>
    </source>
</evidence>
<keyword evidence="8 9" id="KW-0472">Membrane</keyword>
<comment type="subcellular location">
    <subcellularLocation>
        <location evidence="1">Cell inner membrane</location>
        <topology evidence="1">Multi-pass membrane protein</topology>
    </subcellularLocation>
    <subcellularLocation>
        <location evidence="9">Cell membrane</location>
        <topology evidence="9">Multi-pass membrane protein</topology>
    </subcellularLocation>
</comment>
<dbReference type="PANTHER" id="PTHR30614:SF10">
    <property type="entry name" value="ARGININE ABC TRANSPORTER PERMEASE PROTEIN ARTM"/>
    <property type="match status" value="1"/>
</dbReference>
<dbReference type="PANTHER" id="PTHR30614">
    <property type="entry name" value="MEMBRANE COMPONENT OF AMINO ACID ABC TRANSPORTER"/>
    <property type="match status" value="1"/>
</dbReference>
<evidence type="ECO:0000256" key="2">
    <source>
        <dbReference type="ARBA" id="ARBA00010072"/>
    </source>
</evidence>
<dbReference type="InterPro" id="IPR010065">
    <property type="entry name" value="AA_ABC_transptr_permease_3TM"/>
</dbReference>
<dbReference type="NCBIfam" id="TIGR01726">
    <property type="entry name" value="HEQRo_perm_3TM"/>
    <property type="match status" value="1"/>
</dbReference>
<dbReference type="EMBL" id="MSYM01000018">
    <property type="protein sequence ID" value="OLP05062.1"/>
    <property type="molecule type" value="Genomic_DNA"/>
</dbReference>
<keyword evidence="12" id="KW-1185">Reference proteome</keyword>
<dbReference type="RefSeq" id="WP_075587939.1">
    <property type="nucleotide sequence ID" value="NZ_MSYM01000018.1"/>
</dbReference>
<gene>
    <name evidence="11" type="ORF">BLL52_3882</name>
</gene>
<dbReference type="GO" id="GO:0022857">
    <property type="term" value="F:transmembrane transporter activity"/>
    <property type="evidence" value="ECO:0007669"/>
    <property type="project" value="InterPro"/>
</dbReference>
<evidence type="ECO:0000256" key="4">
    <source>
        <dbReference type="ARBA" id="ARBA00022475"/>
    </source>
</evidence>
<dbReference type="InterPro" id="IPR035906">
    <property type="entry name" value="MetI-like_sf"/>
</dbReference>
<evidence type="ECO:0000256" key="6">
    <source>
        <dbReference type="ARBA" id="ARBA00022692"/>
    </source>
</evidence>
<keyword evidence="6 9" id="KW-0812">Transmembrane</keyword>
<dbReference type="PROSITE" id="PS50928">
    <property type="entry name" value="ABC_TM1"/>
    <property type="match status" value="1"/>
</dbReference>
<keyword evidence="3 9" id="KW-0813">Transport</keyword>
<feature type="transmembrane region" description="Helical" evidence="9">
    <location>
        <begin position="57"/>
        <end position="78"/>
    </location>
</feature>
<evidence type="ECO:0000256" key="1">
    <source>
        <dbReference type="ARBA" id="ARBA00004429"/>
    </source>
</evidence>
<protein>
    <submittedName>
        <fullName evidence="11">Putative Histidine transport system permease</fullName>
    </submittedName>
</protein>
<accession>A0A1Q8YAP9</accession>
<dbReference type="Proteomes" id="UP000185911">
    <property type="component" value="Unassembled WGS sequence"/>
</dbReference>
<dbReference type="GO" id="GO:0006865">
    <property type="term" value="P:amino acid transport"/>
    <property type="evidence" value="ECO:0007669"/>
    <property type="project" value="TreeGrafter"/>
</dbReference>
<evidence type="ECO:0000256" key="7">
    <source>
        <dbReference type="ARBA" id="ARBA00022989"/>
    </source>
</evidence>
<evidence type="ECO:0000256" key="5">
    <source>
        <dbReference type="ARBA" id="ARBA00022519"/>
    </source>
</evidence>
<feature type="transmembrane region" description="Helical" evidence="9">
    <location>
        <begin position="203"/>
        <end position="223"/>
    </location>
</feature>
<keyword evidence="7 9" id="KW-1133">Transmembrane helix</keyword>
<dbReference type="CDD" id="cd06261">
    <property type="entry name" value="TM_PBP2"/>
    <property type="match status" value="1"/>
</dbReference>
<dbReference type="STRING" id="81479.RA876_13190"/>
<keyword evidence="4" id="KW-1003">Cell membrane</keyword>
<dbReference type="AlphaFoldDB" id="A0A1Q8YAP9"/>
<keyword evidence="5" id="KW-0997">Cell inner membrane</keyword>
<evidence type="ECO:0000256" key="9">
    <source>
        <dbReference type="RuleBase" id="RU363032"/>
    </source>
</evidence>
<evidence type="ECO:0000256" key="8">
    <source>
        <dbReference type="ARBA" id="ARBA00023136"/>
    </source>
</evidence>
<evidence type="ECO:0000313" key="11">
    <source>
        <dbReference type="EMBL" id="OLP05062.1"/>
    </source>
</evidence>
<comment type="similarity">
    <text evidence="2">Belongs to the binding-protein-dependent transport system permease family. HisMQ subfamily.</text>
</comment>
<organism evidence="11 12">
    <name type="scientific">Rhodoferax antarcticus ANT.BR</name>
    <dbReference type="NCBI Taxonomy" id="1111071"/>
    <lineage>
        <taxon>Bacteria</taxon>
        <taxon>Pseudomonadati</taxon>
        <taxon>Pseudomonadota</taxon>
        <taxon>Betaproteobacteria</taxon>
        <taxon>Burkholderiales</taxon>
        <taxon>Comamonadaceae</taxon>
        <taxon>Rhodoferax</taxon>
    </lineage>
</organism>
<sequence>MEWAVIFEPENLALFGNGIVITLWLLFASLAIGGIAAVIFALILTGPWATLRWIVSAYTFVIRGTPLLIQVYLIYYGLGQLEWIQARWDSIWPWTYFKEPFFCALLAFSLNTAAYTAEMLAGAIRETSAGEIEAAHAYGMSRFQTMLRIVLPSAMRRTLPAYSNEVVMMLHATSLASAVPNMLDVTSAASRIYATYYLPFEAYLAAAAIYLTASFALIGFFRFSEGRLLAYLTPQKH</sequence>
<comment type="caution">
    <text evidence="11">The sequence shown here is derived from an EMBL/GenBank/DDBJ whole genome shotgun (WGS) entry which is preliminary data.</text>
</comment>
<dbReference type="GO" id="GO:0043190">
    <property type="term" value="C:ATP-binding cassette (ABC) transporter complex"/>
    <property type="evidence" value="ECO:0007669"/>
    <property type="project" value="InterPro"/>
</dbReference>
<feature type="domain" description="ABC transmembrane type-1" evidence="10">
    <location>
        <begin position="19"/>
        <end position="221"/>
    </location>
</feature>
<dbReference type="SUPFAM" id="SSF161098">
    <property type="entry name" value="MetI-like"/>
    <property type="match status" value="1"/>
</dbReference>
<evidence type="ECO:0000256" key="3">
    <source>
        <dbReference type="ARBA" id="ARBA00022448"/>
    </source>
</evidence>
<feature type="transmembrane region" description="Helical" evidence="9">
    <location>
        <begin position="12"/>
        <end position="45"/>
    </location>
</feature>
<dbReference type="InterPro" id="IPR043429">
    <property type="entry name" value="ArtM/GltK/GlnP/TcyL/YhdX-like"/>
</dbReference>